<dbReference type="InterPro" id="IPR018247">
    <property type="entry name" value="EF_Hand_1_Ca_BS"/>
</dbReference>
<organism evidence="2 3">
    <name type="scientific">Microbacterium invictum</name>
    <dbReference type="NCBI Taxonomy" id="515415"/>
    <lineage>
        <taxon>Bacteria</taxon>
        <taxon>Bacillati</taxon>
        <taxon>Actinomycetota</taxon>
        <taxon>Actinomycetes</taxon>
        <taxon>Micrococcales</taxon>
        <taxon>Microbacteriaceae</taxon>
        <taxon>Microbacterium</taxon>
    </lineage>
</organism>
<proteinExistence type="predicted"/>
<dbReference type="AlphaFoldDB" id="A0AA40SNN9"/>
<evidence type="ECO:0000256" key="1">
    <source>
        <dbReference type="SAM" id="MobiDB-lite"/>
    </source>
</evidence>
<sequence length="172" mass="18605">MGTSSGPDATAPGPEEPTASADPDARQPADTNADGKVSSREILVWSAACLQELGWDVALDGDSIRGGSTEAQHDVYVRDIEECAAKGAPNVPQSMEWTPELARIEYDAQVRYRECLIEHGVDAPELPSYQQYEDDMLVRGDVYDTSDAAGLSYDSELRLTCADPFETFGQNG</sequence>
<feature type="region of interest" description="Disordered" evidence="1">
    <location>
        <begin position="1"/>
        <end position="37"/>
    </location>
</feature>
<name>A0AA40SNN9_9MICO</name>
<dbReference type="EMBL" id="JACIFH010000001">
    <property type="protein sequence ID" value="MBB4139567.1"/>
    <property type="molecule type" value="Genomic_DNA"/>
</dbReference>
<dbReference type="Proteomes" id="UP000549113">
    <property type="component" value="Unassembled WGS sequence"/>
</dbReference>
<reference evidence="2 3" key="1">
    <citation type="submission" date="2020-08" db="EMBL/GenBank/DDBJ databases">
        <title>Sequencing the genomes of 1000 actinobacteria strains.</title>
        <authorList>
            <person name="Klenk H.-P."/>
        </authorList>
    </citation>
    <scope>NUCLEOTIDE SEQUENCE [LARGE SCALE GENOMIC DNA]</scope>
    <source>
        <strain evidence="2 3">DSM 19600</strain>
    </source>
</reference>
<evidence type="ECO:0000313" key="3">
    <source>
        <dbReference type="Proteomes" id="UP000549113"/>
    </source>
</evidence>
<keyword evidence="3" id="KW-1185">Reference proteome</keyword>
<protein>
    <recommendedName>
        <fullName evidence="4">EF-hand domain-containing protein</fullName>
    </recommendedName>
</protein>
<comment type="caution">
    <text evidence="2">The sequence shown here is derived from an EMBL/GenBank/DDBJ whole genome shotgun (WGS) entry which is preliminary data.</text>
</comment>
<dbReference type="RefSeq" id="WP_183499214.1">
    <property type="nucleotide sequence ID" value="NZ_BAABCO010000001.1"/>
</dbReference>
<evidence type="ECO:0000313" key="2">
    <source>
        <dbReference type="EMBL" id="MBB4139567.1"/>
    </source>
</evidence>
<gene>
    <name evidence="2" type="ORF">BKA10_001361</name>
</gene>
<evidence type="ECO:0008006" key="4">
    <source>
        <dbReference type="Google" id="ProtNLM"/>
    </source>
</evidence>
<dbReference type="PROSITE" id="PS00018">
    <property type="entry name" value="EF_HAND_1"/>
    <property type="match status" value="1"/>
</dbReference>
<accession>A0AA40SNN9</accession>